<evidence type="ECO:0000313" key="3">
    <source>
        <dbReference type="Proteomes" id="UP000183567"/>
    </source>
</evidence>
<feature type="region of interest" description="Disordered" evidence="1">
    <location>
        <begin position="590"/>
        <end position="729"/>
    </location>
</feature>
<feature type="compositionally biased region" description="Pro residues" evidence="1">
    <location>
        <begin position="40"/>
        <end position="51"/>
    </location>
</feature>
<feature type="region of interest" description="Disordered" evidence="1">
    <location>
        <begin position="267"/>
        <end position="292"/>
    </location>
</feature>
<dbReference type="OrthoDB" id="3237291at2759"/>
<protein>
    <submittedName>
        <fullName evidence="2">Uncharacterized protein</fullName>
    </submittedName>
</protein>
<dbReference type="STRING" id="180088.A0A1J8QJ69"/>
<reference evidence="2 3" key="1">
    <citation type="submission" date="2016-03" db="EMBL/GenBank/DDBJ databases">
        <title>Comparative genomics of the ectomycorrhizal sister species Rhizopogon vinicolor and Rhizopogon vesiculosus (Basidiomycota: Boletales) reveals a divergence of the mating type B locus.</title>
        <authorList>
            <person name="Mujic A.B."/>
            <person name="Kuo A."/>
            <person name="Tritt A."/>
            <person name="Lipzen A."/>
            <person name="Chen C."/>
            <person name="Johnson J."/>
            <person name="Sharma A."/>
            <person name="Barry K."/>
            <person name="Grigoriev I.V."/>
            <person name="Spatafora J.W."/>
        </authorList>
    </citation>
    <scope>NUCLEOTIDE SEQUENCE [LARGE SCALE GENOMIC DNA]</scope>
    <source>
        <strain evidence="2 3">AM-OR11-056</strain>
    </source>
</reference>
<accession>A0A1J8QJ69</accession>
<feature type="compositionally biased region" description="Polar residues" evidence="1">
    <location>
        <begin position="543"/>
        <end position="552"/>
    </location>
</feature>
<feature type="compositionally biased region" description="Polar residues" evidence="1">
    <location>
        <begin position="507"/>
        <end position="520"/>
    </location>
</feature>
<feature type="compositionally biased region" description="Polar residues" evidence="1">
    <location>
        <begin position="207"/>
        <end position="222"/>
    </location>
</feature>
<organism evidence="2 3">
    <name type="scientific">Rhizopogon vesiculosus</name>
    <dbReference type="NCBI Taxonomy" id="180088"/>
    <lineage>
        <taxon>Eukaryota</taxon>
        <taxon>Fungi</taxon>
        <taxon>Dikarya</taxon>
        <taxon>Basidiomycota</taxon>
        <taxon>Agaricomycotina</taxon>
        <taxon>Agaricomycetes</taxon>
        <taxon>Agaricomycetidae</taxon>
        <taxon>Boletales</taxon>
        <taxon>Suillineae</taxon>
        <taxon>Rhizopogonaceae</taxon>
        <taxon>Rhizopogon</taxon>
    </lineage>
</organism>
<feature type="region of interest" description="Disordered" evidence="1">
    <location>
        <begin position="204"/>
        <end position="226"/>
    </location>
</feature>
<feature type="region of interest" description="Disordered" evidence="1">
    <location>
        <begin position="1"/>
        <end position="175"/>
    </location>
</feature>
<dbReference type="AlphaFoldDB" id="A0A1J8QJ69"/>
<evidence type="ECO:0000256" key="1">
    <source>
        <dbReference type="SAM" id="MobiDB-lite"/>
    </source>
</evidence>
<feature type="compositionally biased region" description="Pro residues" evidence="1">
    <location>
        <begin position="75"/>
        <end position="84"/>
    </location>
</feature>
<evidence type="ECO:0000313" key="2">
    <source>
        <dbReference type="EMBL" id="OJA11796.1"/>
    </source>
</evidence>
<comment type="caution">
    <text evidence="2">The sequence shown here is derived from an EMBL/GenBank/DDBJ whole genome shotgun (WGS) entry which is preliminary data.</text>
</comment>
<dbReference type="Proteomes" id="UP000183567">
    <property type="component" value="Unassembled WGS sequence"/>
</dbReference>
<keyword evidence="3" id="KW-1185">Reference proteome</keyword>
<name>A0A1J8QJ69_9AGAM</name>
<gene>
    <name evidence="2" type="ORF">AZE42_09313</name>
</gene>
<feature type="compositionally biased region" description="Polar residues" evidence="1">
    <location>
        <begin position="636"/>
        <end position="659"/>
    </location>
</feature>
<feature type="compositionally biased region" description="Polar residues" evidence="1">
    <location>
        <begin position="268"/>
        <end position="292"/>
    </location>
</feature>
<sequence length="754" mass="78943">MGAPQLPENAPAKKRGELYGNRIQGLGIPAGTPPSRSSSPLPPADDSPTPSPRKRCVSTGGALLKSTPPRFAPDEPAPPLPPTPTLSVARRNSLAVDFGPAKCVTSSDELPQSADEDCELSPPPPSLSPSLGVGEASGLVSPPPTPKDALPKDVDVPSLAGEESEVTELASQDDSNLAPAIALDMGTTSQSSLEVMTVVKAIPTAEPGQTSSPASDELSGTSHYPALSVDTSVSDAQPSEAALPLMTTSQSSLEVITVVEAISIVDPDQTNSPTSDELSRTSQSVDTVSNTRPSEAALPYSCSTTMASTSIVAPNEHDSELSHLLVSTTDASESAATTNKEYDDAAQFSSASESPITEEPGTISISVPHPKIEVQHSFPSPELNTGTTKVEPKRSFTAVVHRKVTEMPAATAPMSTLSAPITPQIARVRRMGITISAEPPSSPGYGELATLLEEAALLEMRLTEGDISTPLEPLQPAPAQIPTSDTVAPDIRSGSSSTLTEHVKAPSTESASFSERSVSIPSILEPNMGGNIPEEDDIDGRSLASTSASQRSPSHRKYLSSIRRLTGRRSSNYMPGAYPRDSISTCSEDSAAITTPSDHGSGEGFGIAWPSVSPKKGGTSRSSSFADKLFNRNRTKSNVSTMETDQGPIYNSSVRSFTLSQPPSPAPPKSSQGRHVPEVQGSRSSPWTTSRDSSSSPAPSILDKELFDAFPSVPQTLPPGPAHLSPDLSEVAVRRLSTVPVKGRKHQQQRMSMV</sequence>
<dbReference type="EMBL" id="LVVM01004930">
    <property type="protein sequence ID" value="OJA11796.1"/>
    <property type="molecule type" value="Genomic_DNA"/>
</dbReference>
<feature type="region of interest" description="Disordered" evidence="1">
    <location>
        <begin position="468"/>
        <end position="559"/>
    </location>
</feature>
<proteinExistence type="predicted"/>
<feature type="compositionally biased region" description="Low complexity" evidence="1">
    <location>
        <begin position="682"/>
        <end position="700"/>
    </location>
</feature>